<reference evidence="1" key="1">
    <citation type="submission" date="2021-08" db="EMBL/GenBank/DDBJ databases">
        <title>The first chromosome-level gecko genome reveals the dynamic sex chromosomes of Neotropical dwarf geckos (Sphaerodactylidae: Sphaerodactylus).</title>
        <authorList>
            <person name="Pinto B.J."/>
            <person name="Keating S.E."/>
            <person name="Gamble T."/>
        </authorList>
    </citation>
    <scope>NUCLEOTIDE SEQUENCE</scope>
    <source>
        <strain evidence="1">TG3544</strain>
    </source>
</reference>
<comment type="caution">
    <text evidence="1">The sequence shown here is derived from an EMBL/GenBank/DDBJ whole genome shotgun (WGS) entry which is preliminary data.</text>
</comment>
<gene>
    <name evidence="1" type="ORF">K3G42_009141</name>
</gene>
<sequence length="493" mass="51362">MGMEEYEGEGSEASLLLDHVGNPAAEAGGAQHYCRAGKSKLWVALVSCMQVAPLSSCSSRRAKINKTHKMTTGTATAKKTSLRVEGVDQAAEDMGTPRTSIPASTGVASAPGLVSEDGEVHLKDNIDKKAEQCAKKVSLLEYRKRKQEAKEGGDSTRCTGTPTRLGSSCSAVDVDPGVAQGSGSRVLSSPQHGFSPSHSSLSHLEEVSPPEPRGTTHCKSQESISSKWMVPTSVERLREGRGILEKVLRSSAKMCQRGEPSPTRESLGEREADTLEGDTTDSPSSALKGPAVYSPSRYNYQLLQSDSPRAESQAALQSSSPYRGHPIASPGYSYRSQSQRTGHLPSHASSESSVSSAPLASTDSSALCTGNSGYYGSQQHSSGGVLKKSCPAVAAPSSSTQAAAAADCLPPSEPGPQPCAGTASCTSSSRPSQSDLRTINPPSSGQTALYPSSRAAALSNSQHYSHRGGGGGIHQYRLQQLPGSGVKTQTGLS</sequence>
<evidence type="ECO:0000313" key="2">
    <source>
        <dbReference type="Proteomes" id="UP000827872"/>
    </source>
</evidence>
<accession>A0ACB8EGU5</accession>
<keyword evidence="2" id="KW-1185">Reference proteome</keyword>
<dbReference type="EMBL" id="CM037616">
    <property type="protein sequence ID" value="KAH7991693.1"/>
    <property type="molecule type" value="Genomic_DNA"/>
</dbReference>
<proteinExistence type="predicted"/>
<protein>
    <submittedName>
        <fullName evidence="1">Uncharacterized protein</fullName>
    </submittedName>
</protein>
<organism evidence="1 2">
    <name type="scientific">Sphaerodactylus townsendi</name>
    <dbReference type="NCBI Taxonomy" id="933632"/>
    <lineage>
        <taxon>Eukaryota</taxon>
        <taxon>Metazoa</taxon>
        <taxon>Chordata</taxon>
        <taxon>Craniata</taxon>
        <taxon>Vertebrata</taxon>
        <taxon>Euteleostomi</taxon>
        <taxon>Lepidosauria</taxon>
        <taxon>Squamata</taxon>
        <taxon>Bifurcata</taxon>
        <taxon>Gekkota</taxon>
        <taxon>Sphaerodactylidae</taxon>
        <taxon>Sphaerodactylus</taxon>
    </lineage>
</organism>
<dbReference type="Proteomes" id="UP000827872">
    <property type="component" value="Linkage Group LG03"/>
</dbReference>
<evidence type="ECO:0000313" key="1">
    <source>
        <dbReference type="EMBL" id="KAH7991693.1"/>
    </source>
</evidence>
<name>A0ACB8EGU5_9SAUR</name>